<reference evidence="3" key="1">
    <citation type="submission" date="2012-03" db="EMBL/GenBank/DDBJ databases">
        <title>Complete sequence of chromosome of Deinococcus peraridilitoris DSM 19664.</title>
        <authorList>
            <person name="Lucas S."/>
            <person name="Copeland A."/>
            <person name="Lapidus A."/>
            <person name="Glavina del Rio T."/>
            <person name="Dalin E."/>
            <person name="Tice H."/>
            <person name="Bruce D."/>
            <person name="Goodwin L."/>
            <person name="Pitluck S."/>
            <person name="Peters L."/>
            <person name="Mikhailova N."/>
            <person name="Lu M."/>
            <person name="Kyrpides N."/>
            <person name="Mavromatis K."/>
            <person name="Ivanova N."/>
            <person name="Brettin T."/>
            <person name="Detter J.C."/>
            <person name="Han C."/>
            <person name="Larimer F."/>
            <person name="Land M."/>
            <person name="Hauser L."/>
            <person name="Markowitz V."/>
            <person name="Cheng J.-F."/>
            <person name="Hugenholtz P."/>
            <person name="Woyke T."/>
            <person name="Wu D."/>
            <person name="Pukall R."/>
            <person name="Steenblock K."/>
            <person name="Brambilla E."/>
            <person name="Klenk H.-P."/>
            <person name="Eisen J.A."/>
        </authorList>
    </citation>
    <scope>NUCLEOTIDE SEQUENCE [LARGE SCALE GENOMIC DNA]</scope>
    <source>
        <strain evidence="3">DSM 19664 / LMG 22246 / CIP 109416 / KR-200</strain>
    </source>
</reference>
<sequence length="269" mass="30668">MKRVTNGVAHLPTVERLCGPLERLGGGAHSRVYQAGEYVVKVYRNFLGWHALEAANMRRAGLGEWVVKTLEADGAQILIMRRFPGRPVRAEDIPGALPYIQHFLQNLHAPKEGVVNLARLNERLQRFRGALSAYQLDDLFEAVETPLRRGELAAPASYCHLDLWSDNVLVSERGEVLVIDWTRAAFDDPIRDISLFKTGTLDLCTPAQSMELALRLLPDEERALVRLRAYLAHTYLHDLYWFLMREPYDFEAQRAVKVPRARHALEFLS</sequence>
<dbReference type="PANTHER" id="PTHR40086:SF1">
    <property type="entry name" value="CELL CYCLE REGULATOR CCRZ"/>
    <property type="match status" value="1"/>
</dbReference>
<evidence type="ECO:0000313" key="2">
    <source>
        <dbReference type="EMBL" id="AFZ68647.1"/>
    </source>
</evidence>
<organism evidence="2 3">
    <name type="scientific">Deinococcus peraridilitoris (strain DSM 19664 / LMG 22246 / CIP 109416 / KR-200)</name>
    <dbReference type="NCBI Taxonomy" id="937777"/>
    <lineage>
        <taxon>Bacteria</taxon>
        <taxon>Thermotogati</taxon>
        <taxon>Deinococcota</taxon>
        <taxon>Deinococci</taxon>
        <taxon>Deinococcales</taxon>
        <taxon>Deinococcaceae</taxon>
        <taxon>Deinococcus</taxon>
    </lineage>
</organism>
<dbReference type="HOGENOM" id="CLU_1000118_0_0_0"/>
<dbReference type="Gene3D" id="3.90.1200.10">
    <property type="match status" value="1"/>
</dbReference>
<dbReference type="STRING" id="937777.Deipe_3204"/>
<keyword evidence="2" id="KW-0808">Transferase</keyword>
<dbReference type="Proteomes" id="UP000010467">
    <property type="component" value="Chromosome"/>
</dbReference>
<dbReference type="InterPro" id="IPR002575">
    <property type="entry name" value="Aminoglycoside_PTrfase"/>
</dbReference>
<gene>
    <name evidence="2" type="ordered locus">Deipe_3204</name>
</gene>
<dbReference type="PANTHER" id="PTHR40086">
    <property type="entry name" value="PHOSPHOTRANSFERASE YTMP-RELATED"/>
    <property type="match status" value="1"/>
</dbReference>
<dbReference type="InterPro" id="IPR011009">
    <property type="entry name" value="Kinase-like_dom_sf"/>
</dbReference>
<evidence type="ECO:0000313" key="3">
    <source>
        <dbReference type="Proteomes" id="UP000010467"/>
    </source>
</evidence>
<evidence type="ECO:0000259" key="1">
    <source>
        <dbReference type="Pfam" id="PF01636"/>
    </source>
</evidence>
<dbReference type="PATRIC" id="fig|937777.3.peg.3220"/>
<proteinExistence type="predicted"/>
<dbReference type="GO" id="GO:0016740">
    <property type="term" value="F:transferase activity"/>
    <property type="evidence" value="ECO:0007669"/>
    <property type="project" value="UniProtKB-KW"/>
</dbReference>
<name>L0A666_DEIPD</name>
<dbReference type="AlphaFoldDB" id="L0A666"/>
<dbReference type="RefSeq" id="WP_015236945.1">
    <property type="nucleotide sequence ID" value="NC_019793.1"/>
</dbReference>
<protein>
    <submittedName>
        <fullName evidence="2">Phosphotransferase family protein</fullName>
    </submittedName>
</protein>
<accession>L0A666</accession>
<keyword evidence="3" id="KW-1185">Reference proteome</keyword>
<dbReference type="SUPFAM" id="SSF56112">
    <property type="entry name" value="Protein kinase-like (PK-like)"/>
    <property type="match status" value="1"/>
</dbReference>
<dbReference type="EMBL" id="CP003382">
    <property type="protein sequence ID" value="AFZ68647.1"/>
    <property type="molecule type" value="Genomic_DNA"/>
</dbReference>
<dbReference type="Pfam" id="PF01636">
    <property type="entry name" value="APH"/>
    <property type="match status" value="1"/>
</dbReference>
<dbReference type="KEGG" id="dpd:Deipe_3204"/>
<dbReference type="InterPro" id="IPR052077">
    <property type="entry name" value="CcrZ_PhaseVar_Mediator"/>
</dbReference>
<feature type="domain" description="Aminoglycoside phosphotransferase" evidence="1">
    <location>
        <begin position="21"/>
        <end position="197"/>
    </location>
</feature>
<dbReference type="eggNOG" id="COG0510">
    <property type="taxonomic scope" value="Bacteria"/>
</dbReference>